<proteinExistence type="predicted"/>
<dbReference type="OrthoDB" id="2103031at2759"/>
<reference evidence="2" key="1">
    <citation type="submission" date="2020-12" db="EMBL/GenBank/DDBJ databases">
        <title>Metabolic potential, ecology and presence of endohyphal bacteria is reflected in genomic diversity of Mucoromycotina.</title>
        <authorList>
            <person name="Muszewska A."/>
            <person name="Okrasinska A."/>
            <person name="Steczkiewicz K."/>
            <person name="Drgas O."/>
            <person name="Orlowska M."/>
            <person name="Perlinska-Lenart U."/>
            <person name="Aleksandrzak-Piekarczyk T."/>
            <person name="Szatraj K."/>
            <person name="Zielenkiewicz U."/>
            <person name="Pilsyk S."/>
            <person name="Malc E."/>
            <person name="Mieczkowski P."/>
            <person name="Kruszewska J.S."/>
            <person name="Biernat P."/>
            <person name="Pawlowska J."/>
        </authorList>
    </citation>
    <scope>NUCLEOTIDE SEQUENCE</scope>
    <source>
        <strain evidence="2">CBS 226.32</strain>
    </source>
</reference>
<feature type="compositionally biased region" description="Basic and acidic residues" evidence="1">
    <location>
        <begin position="8"/>
        <end position="36"/>
    </location>
</feature>
<protein>
    <recommendedName>
        <fullName evidence="4">COX assembly mitochondrial protein</fullName>
    </recommendedName>
</protein>
<evidence type="ECO:0008006" key="4">
    <source>
        <dbReference type="Google" id="ProtNLM"/>
    </source>
</evidence>
<keyword evidence="3" id="KW-1185">Reference proteome</keyword>
<accession>A0A8H7R985</accession>
<dbReference type="EMBL" id="JAEPRC010000148">
    <property type="protein sequence ID" value="KAG2206463.1"/>
    <property type="molecule type" value="Genomic_DNA"/>
</dbReference>
<comment type="caution">
    <text evidence="2">The sequence shown here is derived from an EMBL/GenBank/DDBJ whole genome shotgun (WGS) entry which is preliminary data.</text>
</comment>
<evidence type="ECO:0000313" key="2">
    <source>
        <dbReference type="EMBL" id="KAG2206463.1"/>
    </source>
</evidence>
<name>A0A8H7R985_9FUNG</name>
<dbReference type="Proteomes" id="UP000650833">
    <property type="component" value="Unassembled WGS sequence"/>
</dbReference>
<evidence type="ECO:0000256" key="1">
    <source>
        <dbReference type="SAM" id="MobiDB-lite"/>
    </source>
</evidence>
<feature type="compositionally biased region" description="Polar residues" evidence="1">
    <location>
        <begin position="39"/>
        <end position="49"/>
    </location>
</feature>
<gene>
    <name evidence="2" type="ORF">INT46_001764</name>
</gene>
<feature type="compositionally biased region" description="Low complexity" evidence="1">
    <location>
        <begin position="86"/>
        <end position="96"/>
    </location>
</feature>
<dbReference type="AlphaFoldDB" id="A0A8H7R985"/>
<evidence type="ECO:0000313" key="3">
    <source>
        <dbReference type="Proteomes" id="UP000650833"/>
    </source>
</evidence>
<feature type="region of interest" description="Disordered" evidence="1">
    <location>
        <begin position="1"/>
        <end position="105"/>
    </location>
</feature>
<sequence>MSNNKEQGSARDYIKSYVKESNAEDYLQKEQPRYDPTKPIQSPQPTPVEQESLPEPVQTSEHYKVHLPTQNPIPSNENKESKKSEQSQQPQQPQQPVWAARDFKEQRSEIHETSLTVCADLHENLMNCFQHGSWWDKAKMCEEQKQKFWSCYNAQKKFLKEVNYKGPVNTEKEDNEILLRAYRLRDKIDQQQQQKKKSDE</sequence>
<organism evidence="2 3">
    <name type="scientific">Mucor plumbeus</name>
    <dbReference type="NCBI Taxonomy" id="97098"/>
    <lineage>
        <taxon>Eukaryota</taxon>
        <taxon>Fungi</taxon>
        <taxon>Fungi incertae sedis</taxon>
        <taxon>Mucoromycota</taxon>
        <taxon>Mucoromycotina</taxon>
        <taxon>Mucoromycetes</taxon>
        <taxon>Mucorales</taxon>
        <taxon>Mucorineae</taxon>
        <taxon>Mucoraceae</taxon>
        <taxon>Mucor</taxon>
    </lineage>
</organism>